<protein>
    <submittedName>
        <fullName evidence="1">Uncharacterized protein</fullName>
    </submittedName>
</protein>
<proteinExistence type="predicted"/>
<dbReference type="Proteomes" id="UP000479000">
    <property type="component" value="Unassembled WGS sequence"/>
</dbReference>
<gene>
    <name evidence="1" type="ORF">NTEN_LOCUS21063</name>
</gene>
<accession>A0A6H5HHF7</accession>
<organism evidence="1 2">
    <name type="scientific">Nesidiocoris tenuis</name>
    <dbReference type="NCBI Taxonomy" id="355587"/>
    <lineage>
        <taxon>Eukaryota</taxon>
        <taxon>Metazoa</taxon>
        <taxon>Ecdysozoa</taxon>
        <taxon>Arthropoda</taxon>
        <taxon>Hexapoda</taxon>
        <taxon>Insecta</taxon>
        <taxon>Pterygota</taxon>
        <taxon>Neoptera</taxon>
        <taxon>Paraneoptera</taxon>
        <taxon>Hemiptera</taxon>
        <taxon>Heteroptera</taxon>
        <taxon>Panheteroptera</taxon>
        <taxon>Cimicomorpha</taxon>
        <taxon>Miridae</taxon>
        <taxon>Dicyphina</taxon>
        <taxon>Nesidiocoris</taxon>
    </lineage>
</organism>
<sequence length="218" mass="24744">MKVVMAEGDVRERVRAHLMIEGRHRPVEEVVTQRIGVTATLQLAEDVRRTSATRPAGRLAHGEKTLQTSTGTYNTRIVPSTAECRMRHFPNFTGETKNCERVFFLINQVKLGIENGVETFKESNELRTFKIATLVTRRDVDRRAVSERCVQGCGREREGVMEGRRWRGGVGRGEDRLCHSLFDKLTIGRMIIQNLMVSMLTLSIDTLISPFLQLMNIA</sequence>
<keyword evidence="2" id="KW-1185">Reference proteome</keyword>
<evidence type="ECO:0000313" key="2">
    <source>
        <dbReference type="Proteomes" id="UP000479000"/>
    </source>
</evidence>
<name>A0A6H5HHF7_9HEMI</name>
<evidence type="ECO:0000313" key="1">
    <source>
        <dbReference type="EMBL" id="CAB0016945.1"/>
    </source>
</evidence>
<dbReference type="EMBL" id="CADCXU010030635">
    <property type="protein sequence ID" value="CAB0016945.1"/>
    <property type="molecule type" value="Genomic_DNA"/>
</dbReference>
<dbReference type="AlphaFoldDB" id="A0A6H5HHF7"/>
<reference evidence="1 2" key="1">
    <citation type="submission" date="2020-02" db="EMBL/GenBank/DDBJ databases">
        <authorList>
            <person name="Ferguson B K."/>
        </authorList>
    </citation>
    <scope>NUCLEOTIDE SEQUENCE [LARGE SCALE GENOMIC DNA]</scope>
</reference>